<dbReference type="PANTHER" id="PTHR42889">
    <property type="entry name" value="BLR3681 PROTEIN"/>
    <property type="match status" value="1"/>
</dbReference>
<dbReference type="Gene3D" id="3.20.20.140">
    <property type="entry name" value="Metal-dependent hydrolases"/>
    <property type="match status" value="1"/>
</dbReference>
<dbReference type="InterPro" id="IPR006680">
    <property type="entry name" value="Amidohydro-rel"/>
</dbReference>
<evidence type="ECO:0000259" key="1">
    <source>
        <dbReference type="Pfam" id="PF04909"/>
    </source>
</evidence>
<dbReference type="Pfam" id="PF04909">
    <property type="entry name" value="Amidohydro_2"/>
    <property type="match status" value="1"/>
</dbReference>
<dbReference type="Proteomes" id="UP000712673">
    <property type="component" value="Unassembled WGS sequence"/>
</dbReference>
<comment type="caution">
    <text evidence="2">The sequence shown here is derived from an EMBL/GenBank/DDBJ whole genome shotgun (WGS) entry which is preliminary data.</text>
</comment>
<accession>A0A937W1C8</accession>
<proteinExistence type="predicted"/>
<name>A0A937W1C8_UNCTE</name>
<evidence type="ECO:0000313" key="3">
    <source>
        <dbReference type="Proteomes" id="UP000712673"/>
    </source>
</evidence>
<evidence type="ECO:0000313" key="2">
    <source>
        <dbReference type="EMBL" id="MBM3225036.1"/>
    </source>
</evidence>
<feature type="domain" description="Amidohydrolase-related" evidence="1">
    <location>
        <begin position="7"/>
        <end position="111"/>
    </location>
</feature>
<organism evidence="2 3">
    <name type="scientific">Tectimicrobiota bacterium</name>
    <dbReference type="NCBI Taxonomy" id="2528274"/>
    <lineage>
        <taxon>Bacteria</taxon>
        <taxon>Pseudomonadati</taxon>
        <taxon>Nitrospinota/Tectimicrobiota group</taxon>
        <taxon>Candidatus Tectimicrobiota</taxon>
    </lineage>
</organism>
<reference evidence="2" key="1">
    <citation type="submission" date="2019-03" db="EMBL/GenBank/DDBJ databases">
        <title>Lake Tanganyika Metagenome-Assembled Genomes (MAGs).</title>
        <authorList>
            <person name="Tran P."/>
        </authorList>
    </citation>
    <scope>NUCLEOTIDE SEQUENCE</scope>
    <source>
        <strain evidence="2">K_DeepCast_65m_m2_066</strain>
    </source>
</reference>
<dbReference type="PANTHER" id="PTHR42889:SF1">
    <property type="entry name" value="BLR3681 PROTEIN"/>
    <property type="match status" value="1"/>
</dbReference>
<dbReference type="GO" id="GO:0016787">
    <property type="term" value="F:hydrolase activity"/>
    <property type="evidence" value="ECO:0007669"/>
    <property type="project" value="InterPro"/>
</dbReference>
<dbReference type="SUPFAM" id="SSF51556">
    <property type="entry name" value="Metallo-dependent hydrolases"/>
    <property type="match status" value="1"/>
</dbReference>
<sequence length="129" mass="14696">MRGNIGLPRLDDFCWIAAQESNVYAGLSVVMAFVHLRPRYFGEIMGNLLCWLGPEKLCFGSDYAIGSPKWLIDKFMAYDIPDDLQQEYHASLTLEIKRKILGKNMARLYDIDIAAQQTKLRQDGVGLPR</sequence>
<protein>
    <recommendedName>
        <fullName evidence="1">Amidohydrolase-related domain-containing protein</fullName>
    </recommendedName>
</protein>
<gene>
    <name evidence="2" type="ORF">FJZ47_14710</name>
</gene>
<dbReference type="AlphaFoldDB" id="A0A937W1C8"/>
<dbReference type="EMBL" id="VGLS01000464">
    <property type="protein sequence ID" value="MBM3225036.1"/>
    <property type="molecule type" value="Genomic_DNA"/>
</dbReference>
<dbReference type="InterPro" id="IPR032466">
    <property type="entry name" value="Metal_Hydrolase"/>
</dbReference>